<sequence length="306" mass="31381">MQDAGTERLPLTRLDLAALLRWAVLGRAALASRRTRIDALNVFPVPDGDTGTNMFLTLDSAVEAMIDADRVAADDPLDLTGSAGDDGQAVRTFSREVMLAARGNSGVIMSQLIRGLADVVVEHAGPVGPAVVAAAMREASTRAYASVGSPTEGTILTVARIAAESAEQVAGHPGAQLLDVVTAASESAYVALAETPDQLPALSSAGVVDAGAAGLVILLDALRRVVEDGGPSDHQLLPAMDDMLESLTDVDLADEHDLTAGRTGCAARGSGYSGPAFELMALVRGEPTRTSRAPDASSPSWATASS</sequence>
<gene>
    <name evidence="3" type="ORF">GCM10025862_12080</name>
</gene>
<reference evidence="4" key="1">
    <citation type="journal article" date="2019" name="Int. J. Syst. Evol. Microbiol.">
        <title>The Global Catalogue of Microorganisms (GCM) 10K type strain sequencing project: providing services to taxonomists for standard genome sequencing and annotation.</title>
        <authorList>
            <consortium name="The Broad Institute Genomics Platform"/>
            <consortium name="The Broad Institute Genome Sequencing Center for Infectious Disease"/>
            <person name="Wu L."/>
            <person name="Ma J."/>
        </authorList>
    </citation>
    <scope>NUCLEOTIDE SEQUENCE [LARGE SCALE GENOMIC DNA]</scope>
    <source>
        <strain evidence="4">NBRC 105830</strain>
    </source>
</reference>
<feature type="domain" description="DhaL" evidence="2">
    <location>
        <begin position="17"/>
        <end position="224"/>
    </location>
</feature>
<dbReference type="EMBL" id="BSUJ01000001">
    <property type="protein sequence ID" value="GMA19187.1"/>
    <property type="molecule type" value="Genomic_DNA"/>
</dbReference>
<dbReference type="SUPFAM" id="SSF101473">
    <property type="entry name" value="DhaL-like"/>
    <property type="match status" value="1"/>
</dbReference>
<comment type="caution">
    <text evidence="3">The sequence shown here is derived from an EMBL/GenBank/DDBJ whole genome shotgun (WGS) entry which is preliminary data.</text>
</comment>
<name>A0ABQ6HMI1_9MICO</name>
<dbReference type="Proteomes" id="UP001157109">
    <property type="component" value="Unassembled WGS sequence"/>
</dbReference>
<evidence type="ECO:0000259" key="2">
    <source>
        <dbReference type="PROSITE" id="PS51480"/>
    </source>
</evidence>
<organism evidence="3 4">
    <name type="scientific">Arsenicicoccus piscis</name>
    <dbReference type="NCBI Taxonomy" id="673954"/>
    <lineage>
        <taxon>Bacteria</taxon>
        <taxon>Bacillati</taxon>
        <taxon>Actinomycetota</taxon>
        <taxon>Actinomycetes</taxon>
        <taxon>Micrococcales</taxon>
        <taxon>Intrasporangiaceae</taxon>
        <taxon>Arsenicicoccus</taxon>
    </lineage>
</organism>
<feature type="compositionally biased region" description="Polar residues" evidence="1">
    <location>
        <begin position="297"/>
        <end position="306"/>
    </location>
</feature>
<evidence type="ECO:0000313" key="3">
    <source>
        <dbReference type="EMBL" id="GMA19187.1"/>
    </source>
</evidence>
<dbReference type="InterPro" id="IPR050270">
    <property type="entry name" value="DegV_domain_contain"/>
</dbReference>
<dbReference type="PANTHER" id="PTHR33434:SF4">
    <property type="entry name" value="PHOSPHATASE PROTEIN"/>
    <property type="match status" value="1"/>
</dbReference>
<dbReference type="InterPro" id="IPR036117">
    <property type="entry name" value="DhaL_dom_sf"/>
</dbReference>
<dbReference type="PANTHER" id="PTHR33434">
    <property type="entry name" value="DEGV DOMAIN-CONTAINING PROTEIN DR_1986-RELATED"/>
    <property type="match status" value="1"/>
</dbReference>
<dbReference type="InterPro" id="IPR004007">
    <property type="entry name" value="DhaL_dom"/>
</dbReference>
<dbReference type="Pfam" id="PF02734">
    <property type="entry name" value="Dak2"/>
    <property type="match status" value="1"/>
</dbReference>
<evidence type="ECO:0000256" key="1">
    <source>
        <dbReference type="SAM" id="MobiDB-lite"/>
    </source>
</evidence>
<feature type="region of interest" description="Disordered" evidence="1">
    <location>
        <begin position="285"/>
        <end position="306"/>
    </location>
</feature>
<proteinExistence type="predicted"/>
<dbReference type="Gene3D" id="1.25.40.340">
    <property type="match status" value="1"/>
</dbReference>
<dbReference type="PROSITE" id="PS51480">
    <property type="entry name" value="DHAL"/>
    <property type="match status" value="1"/>
</dbReference>
<protein>
    <recommendedName>
        <fullName evidence="2">DhaL domain-containing protein</fullName>
    </recommendedName>
</protein>
<accession>A0ABQ6HMI1</accession>
<dbReference type="SMART" id="SM01120">
    <property type="entry name" value="Dak2"/>
    <property type="match status" value="1"/>
</dbReference>
<dbReference type="RefSeq" id="WP_284284203.1">
    <property type="nucleotide sequence ID" value="NZ_BSUJ01000001.1"/>
</dbReference>
<evidence type="ECO:0000313" key="4">
    <source>
        <dbReference type="Proteomes" id="UP001157109"/>
    </source>
</evidence>
<keyword evidence="4" id="KW-1185">Reference proteome</keyword>